<dbReference type="GO" id="GO:0005524">
    <property type="term" value="F:ATP binding"/>
    <property type="evidence" value="ECO:0007669"/>
    <property type="project" value="UniProtKB-UniRule"/>
</dbReference>
<feature type="binding site" evidence="15">
    <location>
        <position position="219"/>
    </location>
    <ligand>
        <name>Zn(2+)</name>
        <dbReference type="ChEBI" id="CHEBI:29105"/>
    </ligand>
</feature>
<keyword evidence="4 15" id="KW-0547">Nucleotide-binding</keyword>
<evidence type="ECO:0000313" key="17">
    <source>
        <dbReference type="Proteomes" id="UP000029453"/>
    </source>
</evidence>
<evidence type="ECO:0000256" key="8">
    <source>
        <dbReference type="ARBA" id="ARBA00037993"/>
    </source>
</evidence>
<keyword evidence="5 15" id="KW-0671">Queuosine biosynthesis</keyword>
<dbReference type="RefSeq" id="WP_006285922.1">
    <property type="nucleotide sequence ID" value="NZ_BALG01000101.1"/>
</dbReference>
<evidence type="ECO:0000256" key="14">
    <source>
        <dbReference type="ARBA" id="ARBA00080941"/>
    </source>
</evidence>
<keyword evidence="17" id="KW-1185">Reference proteome</keyword>
<evidence type="ECO:0000256" key="11">
    <source>
        <dbReference type="ARBA" id="ARBA00069440"/>
    </source>
</evidence>
<dbReference type="PANTHER" id="PTHR42914">
    <property type="entry name" value="7-CYANO-7-DEAZAGUANINE SYNTHASE"/>
    <property type="match status" value="1"/>
</dbReference>
<dbReference type="EMBL" id="BALG01000101">
    <property type="protein sequence ID" value="GAC42460.1"/>
    <property type="molecule type" value="Genomic_DNA"/>
</dbReference>
<evidence type="ECO:0000256" key="9">
    <source>
        <dbReference type="ARBA" id="ARBA00039149"/>
    </source>
</evidence>
<dbReference type="CDD" id="cd01995">
    <property type="entry name" value="QueC-like"/>
    <property type="match status" value="1"/>
</dbReference>
<evidence type="ECO:0000256" key="12">
    <source>
        <dbReference type="ARBA" id="ARBA00076159"/>
    </source>
</evidence>
<evidence type="ECO:0000313" key="16">
    <source>
        <dbReference type="EMBL" id="GAC42460.1"/>
    </source>
</evidence>
<evidence type="ECO:0000256" key="10">
    <source>
        <dbReference type="ARBA" id="ARBA00047890"/>
    </source>
</evidence>
<dbReference type="UniPathway" id="UPA00391"/>
<keyword evidence="6 15" id="KW-0862">Zinc</keyword>
<evidence type="ECO:0000256" key="4">
    <source>
        <dbReference type="ARBA" id="ARBA00022741"/>
    </source>
</evidence>
<evidence type="ECO:0000256" key="1">
    <source>
        <dbReference type="ARBA" id="ARBA00005061"/>
    </source>
</evidence>
<gene>
    <name evidence="15" type="primary">queC</name>
    <name evidence="16" type="ORF">PPOP_1817</name>
</gene>
<dbReference type="Pfam" id="PF06508">
    <property type="entry name" value="QueC"/>
    <property type="match status" value="1"/>
</dbReference>
<feature type="binding site" evidence="15">
    <location>
        <position position="213"/>
    </location>
    <ligand>
        <name>Zn(2+)</name>
        <dbReference type="ChEBI" id="CHEBI:29105"/>
    </ligand>
</feature>
<sequence length="241" mass="26811">MNRKEAAADRAAGTAVRGKPQEKAVVVFSGGQDSTTCLFWALERFDTVETVTFDYGQRHRSELEHAKRIAAKLQVPNRVLDMTLLNQLAPNALTRVDIDIAQEEGELPNTFVEGRNLLFFSFAAIYAKQIGARHIVTGVCETDFSGYPDCRDVFVKSLNVTLNLAMDYGFVLHTPLMWLNKAETWRMADELGAFDFVRTETLTCYNGFPGDGCGQCPSCKLRRAGLEDYLAERAQKAGARA</sequence>
<dbReference type="AlphaFoldDB" id="M9LHR6"/>
<dbReference type="GO" id="GO:0016879">
    <property type="term" value="F:ligase activity, forming carbon-nitrogen bonds"/>
    <property type="evidence" value="ECO:0007669"/>
    <property type="project" value="UniProtKB-UniRule"/>
</dbReference>
<feature type="binding site" evidence="15">
    <location>
        <position position="216"/>
    </location>
    <ligand>
        <name>Zn(2+)</name>
        <dbReference type="ChEBI" id="CHEBI:29105"/>
    </ligand>
</feature>
<keyword evidence="7 15" id="KW-0067">ATP-binding</keyword>
<dbReference type="PANTHER" id="PTHR42914:SF1">
    <property type="entry name" value="7-CYANO-7-DEAZAGUANINE SYNTHASE"/>
    <property type="match status" value="1"/>
</dbReference>
<dbReference type="Proteomes" id="UP000029453">
    <property type="component" value="Unassembled WGS sequence"/>
</dbReference>
<proteinExistence type="inferred from homology"/>
<comment type="similarity">
    <text evidence="8 15">Belongs to the QueC family.</text>
</comment>
<comment type="caution">
    <text evidence="16">The sequence shown here is derived from an EMBL/GenBank/DDBJ whole genome shotgun (WGS) entry which is preliminary data.</text>
</comment>
<dbReference type="InterPro" id="IPR014729">
    <property type="entry name" value="Rossmann-like_a/b/a_fold"/>
</dbReference>
<keyword evidence="3 15" id="KW-0479">Metal-binding</keyword>
<evidence type="ECO:0000256" key="13">
    <source>
        <dbReference type="ARBA" id="ARBA00080406"/>
    </source>
</evidence>
<comment type="function">
    <text evidence="15">Catalyzes the ATP-dependent conversion of 7-carboxy-7-deazaguanine (CDG) to 7-cyano-7-deazaguanine (preQ(0)).</text>
</comment>
<dbReference type="HAMAP" id="MF_01633">
    <property type="entry name" value="QueC"/>
    <property type="match status" value="1"/>
</dbReference>
<name>M9LHR6_PAEPP</name>
<keyword evidence="2 15" id="KW-0436">Ligase</keyword>
<dbReference type="EC" id="6.3.4.20" evidence="9 15"/>
<dbReference type="SUPFAM" id="SSF52402">
    <property type="entry name" value="Adenine nucleotide alpha hydrolases-like"/>
    <property type="match status" value="1"/>
</dbReference>
<comment type="cofactor">
    <cofactor evidence="15">
        <name>Zn(2+)</name>
        <dbReference type="ChEBI" id="CHEBI:29105"/>
    </cofactor>
    <text evidence="15">Binds 1 zinc ion per subunit.</text>
</comment>
<comment type="subunit">
    <text evidence="15">Homodimer.</text>
</comment>
<protein>
    <recommendedName>
        <fullName evidence="11 15">7-cyano-7-deazaguanine synthase</fullName>
        <ecNumber evidence="9 15">6.3.4.20</ecNumber>
    </recommendedName>
    <alternativeName>
        <fullName evidence="14 15">7-cyano-7-carbaguanine synthase</fullName>
    </alternativeName>
    <alternativeName>
        <fullName evidence="13 15">PreQ(0) synthase</fullName>
    </alternativeName>
    <alternativeName>
        <fullName evidence="12 15">Queuosine biosynthesis protein QueC</fullName>
    </alternativeName>
</protein>
<dbReference type="InterPro" id="IPR018317">
    <property type="entry name" value="QueC"/>
</dbReference>
<reference evidence="16 17" key="1">
    <citation type="submission" date="2012-10" db="EMBL/GenBank/DDBJ databases">
        <title>Draft Genome Sequence of Paenibacillus popilliae ATCC 14706T.</title>
        <authorList>
            <person name="Iiyama K."/>
            <person name="Mori K."/>
            <person name="Mon H."/>
            <person name="Chieda Y."/>
            <person name="Lee J.M."/>
            <person name="Kusakabe T."/>
            <person name="Tashiro K."/>
            <person name="Asano S."/>
            <person name="Yasunaga-Aoki C."/>
            <person name="Shimizu S."/>
        </authorList>
    </citation>
    <scope>NUCLEOTIDE SEQUENCE [LARGE SCALE GENOMIC DNA]</scope>
    <source>
        <strain evidence="16 17">ATCC 14706</strain>
    </source>
</reference>
<dbReference type="NCBIfam" id="TIGR00364">
    <property type="entry name" value="7-cyano-7-deazaguanine synthase QueC"/>
    <property type="match status" value="1"/>
</dbReference>
<organism evidence="16 17">
    <name type="scientific">Paenibacillus popilliae ATCC 14706</name>
    <dbReference type="NCBI Taxonomy" id="1212764"/>
    <lineage>
        <taxon>Bacteria</taxon>
        <taxon>Bacillati</taxon>
        <taxon>Bacillota</taxon>
        <taxon>Bacilli</taxon>
        <taxon>Bacillales</taxon>
        <taxon>Paenibacillaceae</taxon>
        <taxon>Paenibacillus</taxon>
    </lineage>
</organism>
<dbReference type="GO" id="GO:0008270">
    <property type="term" value="F:zinc ion binding"/>
    <property type="evidence" value="ECO:0007669"/>
    <property type="project" value="UniProtKB-UniRule"/>
</dbReference>
<dbReference type="GO" id="GO:0008616">
    <property type="term" value="P:tRNA queuosine(34) biosynthetic process"/>
    <property type="evidence" value="ECO:0007669"/>
    <property type="project" value="UniProtKB-UniRule"/>
</dbReference>
<accession>M9LHR6</accession>
<dbReference type="PIRSF" id="PIRSF006293">
    <property type="entry name" value="ExsB"/>
    <property type="match status" value="1"/>
</dbReference>
<evidence type="ECO:0000256" key="5">
    <source>
        <dbReference type="ARBA" id="ARBA00022785"/>
    </source>
</evidence>
<dbReference type="Gene3D" id="3.40.50.620">
    <property type="entry name" value="HUPs"/>
    <property type="match status" value="1"/>
</dbReference>
<feature type="binding site" evidence="15">
    <location>
        <position position="204"/>
    </location>
    <ligand>
        <name>Zn(2+)</name>
        <dbReference type="ChEBI" id="CHEBI:29105"/>
    </ligand>
</feature>
<evidence type="ECO:0000256" key="15">
    <source>
        <dbReference type="HAMAP-Rule" id="MF_01633"/>
    </source>
</evidence>
<evidence type="ECO:0000256" key="7">
    <source>
        <dbReference type="ARBA" id="ARBA00022840"/>
    </source>
</evidence>
<comment type="pathway">
    <text evidence="1 15">Purine metabolism; 7-cyano-7-deazaguanine biosynthesis.</text>
</comment>
<dbReference type="FunFam" id="3.40.50.620:FF:000017">
    <property type="entry name" value="7-cyano-7-deazaguanine synthase"/>
    <property type="match status" value="1"/>
</dbReference>
<evidence type="ECO:0000256" key="2">
    <source>
        <dbReference type="ARBA" id="ARBA00022598"/>
    </source>
</evidence>
<dbReference type="OrthoDB" id="9789567at2"/>
<comment type="catalytic activity">
    <reaction evidence="10 15">
        <text>7-carboxy-7-carbaguanine + NH4(+) + 2 ATP = 7-cyano-7-carbaguanine + 2 AMP + 2 diphosphate + 2 H(+)</text>
        <dbReference type="Rhea" id="RHEA:27982"/>
        <dbReference type="ChEBI" id="CHEBI:15378"/>
        <dbReference type="ChEBI" id="CHEBI:28938"/>
        <dbReference type="ChEBI" id="CHEBI:30616"/>
        <dbReference type="ChEBI" id="CHEBI:33019"/>
        <dbReference type="ChEBI" id="CHEBI:45075"/>
        <dbReference type="ChEBI" id="CHEBI:61036"/>
        <dbReference type="ChEBI" id="CHEBI:456215"/>
        <dbReference type="EC" id="6.3.4.20"/>
    </reaction>
</comment>
<evidence type="ECO:0000256" key="3">
    <source>
        <dbReference type="ARBA" id="ARBA00022723"/>
    </source>
</evidence>
<evidence type="ECO:0000256" key="6">
    <source>
        <dbReference type="ARBA" id="ARBA00022833"/>
    </source>
</evidence>
<feature type="binding site" evidence="15">
    <location>
        <begin position="28"/>
        <end position="38"/>
    </location>
    <ligand>
        <name>ATP</name>
        <dbReference type="ChEBI" id="CHEBI:30616"/>
    </ligand>
</feature>